<feature type="active site" description="Cysteine persulfide intermediate" evidence="12">
    <location>
        <position position="326"/>
    </location>
</feature>
<feature type="binding site" evidence="12">
    <location>
        <position position="238"/>
    </location>
    <ligand>
        <name>pyridoxal 5'-phosphate</name>
        <dbReference type="ChEBI" id="CHEBI:597326"/>
    </ligand>
</feature>
<evidence type="ECO:0000256" key="3">
    <source>
        <dbReference type="ARBA" id="ARBA00006490"/>
    </source>
</evidence>
<dbReference type="NCBIfam" id="TIGR03402">
    <property type="entry name" value="FeS_nifS"/>
    <property type="match status" value="1"/>
</dbReference>
<proteinExistence type="inferred from homology"/>
<dbReference type="InterPro" id="IPR016454">
    <property type="entry name" value="Cysteine_dSase"/>
</dbReference>
<keyword evidence="4 12" id="KW-0963">Cytoplasm</keyword>
<sequence>MKREVYLDYAATTPIRPEVFQAMEPYLTKEFGNPSSIHHFGKQARIVIEEAREKIAKALGAKNEEIIFTSGGTESNNMALKGVAYALSDKGKHIITSSIEHHAILEPCHFLEKFGFEITYLPVDKEGFIDPDSLRKAIRKDTILISIMHANNEIGTIEPIEELTKIAKEYEIYFHTDAVQTVGHIPVNVDKLGVDLLSISAHKFYGPKGIGALYIRKGTKIHPLIHGGEQEQRKRAGTENVAGIVGMGKAIEISILELDNERERLINLRDYFIKEVEKRIEEVYLNGPREIRLPNNINFSFAYIEGESILLNLDLEGIAVSTGSACSSASLEPSHVLSAIGLPIELAHSAVRFTLGHYTTKEDLDYTLEVLEKTVKRLRDISPYKQGWKIKQ</sequence>
<dbReference type="AlphaFoldDB" id="A0A7C3WWK1"/>
<dbReference type="InterPro" id="IPR015422">
    <property type="entry name" value="PyrdxlP-dep_Trfase_small"/>
</dbReference>
<dbReference type="GO" id="GO:0031071">
    <property type="term" value="F:cysteine desulfurase activity"/>
    <property type="evidence" value="ECO:0007669"/>
    <property type="project" value="UniProtKB-UniRule"/>
</dbReference>
<feature type="modified residue" description="N6-(pyridoxal phosphate)lysine" evidence="12">
    <location>
        <position position="203"/>
    </location>
</feature>
<dbReference type="PANTHER" id="PTHR11601:SF34">
    <property type="entry name" value="CYSTEINE DESULFURASE"/>
    <property type="match status" value="1"/>
</dbReference>
<dbReference type="InterPro" id="IPR020578">
    <property type="entry name" value="Aminotrans_V_PyrdxlP_BS"/>
</dbReference>
<evidence type="ECO:0000256" key="11">
    <source>
        <dbReference type="ARBA" id="ARBA00050776"/>
    </source>
</evidence>
<feature type="domain" description="Aminotransferase class V" evidence="14">
    <location>
        <begin position="5"/>
        <end position="366"/>
    </location>
</feature>
<keyword evidence="5 12" id="KW-0808">Transferase</keyword>
<evidence type="ECO:0000256" key="6">
    <source>
        <dbReference type="ARBA" id="ARBA00022714"/>
    </source>
</evidence>
<comment type="subcellular location">
    <subcellularLocation>
        <location evidence="12">Cytoplasm</location>
    </subcellularLocation>
</comment>
<gene>
    <name evidence="15" type="primary">nifS</name>
    <name evidence="12" type="synonym">iscS</name>
    <name evidence="15" type="ORF">ENV35_07450</name>
</gene>
<dbReference type="EC" id="2.8.1.7" evidence="12"/>
<comment type="similarity">
    <text evidence="3 12">Belongs to the class-V pyridoxal-phosphate-dependent aminotransferase family. NifS/IscS subfamily.</text>
</comment>
<organism evidence="15">
    <name type="scientific">Dictyoglomus turgidum</name>
    <dbReference type="NCBI Taxonomy" id="513050"/>
    <lineage>
        <taxon>Bacteria</taxon>
        <taxon>Pseudomonadati</taxon>
        <taxon>Dictyoglomota</taxon>
        <taxon>Dictyoglomia</taxon>
        <taxon>Dictyoglomales</taxon>
        <taxon>Dictyoglomaceae</taxon>
        <taxon>Dictyoglomus</taxon>
    </lineage>
</organism>
<evidence type="ECO:0000256" key="12">
    <source>
        <dbReference type="HAMAP-Rule" id="MF_00331"/>
    </source>
</evidence>
<evidence type="ECO:0000256" key="5">
    <source>
        <dbReference type="ARBA" id="ARBA00022679"/>
    </source>
</evidence>
<evidence type="ECO:0000256" key="7">
    <source>
        <dbReference type="ARBA" id="ARBA00022723"/>
    </source>
</evidence>
<dbReference type="EMBL" id="DTGA01000196">
    <property type="protein sequence ID" value="HGB31691.1"/>
    <property type="molecule type" value="Genomic_DNA"/>
</dbReference>
<dbReference type="InterPro" id="IPR015421">
    <property type="entry name" value="PyrdxlP-dep_Trfase_major"/>
</dbReference>
<comment type="cofactor">
    <cofactor evidence="1 12 13">
        <name>pyridoxal 5'-phosphate</name>
        <dbReference type="ChEBI" id="CHEBI:597326"/>
    </cofactor>
</comment>
<dbReference type="FunFam" id="3.40.640.10:FF:000003">
    <property type="entry name" value="Cysteine desulfurase IscS"/>
    <property type="match status" value="1"/>
</dbReference>
<dbReference type="GO" id="GO:0044571">
    <property type="term" value="P:[2Fe-2S] cluster assembly"/>
    <property type="evidence" value="ECO:0007669"/>
    <property type="project" value="UniProtKB-UniRule"/>
</dbReference>
<keyword evidence="8 12" id="KW-0663">Pyridoxal phosphate</keyword>
<dbReference type="GO" id="GO:0051537">
    <property type="term" value="F:2 iron, 2 sulfur cluster binding"/>
    <property type="evidence" value="ECO:0007669"/>
    <property type="project" value="UniProtKB-UniRule"/>
</dbReference>
<dbReference type="GO" id="GO:0046872">
    <property type="term" value="F:metal ion binding"/>
    <property type="evidence" value="ECO:0007669"/>
    <property type="project" value="UniProtKB-KW"/>
</dbReference>
<dbReference type="Pfam" id="PF00266">
    <property type="entry name" value="Aminotran_5"/>
    <property type="match status" value="1"/>
</dbReference>
<name>A0A7C3WWK1_9BACT</name>
<feature type="binding site" evidence="12">
    <location>
        <begin position="72"/>
        <end position="73"/>
    </location>
    <ligand>
        <name>pyridoxal 5'-phosphate</name>
        <dbReference type="ChEBI" id="CHEBI:597326"/>
    </ligand>
</feature>
<keyword evidence="6 12" id="KW-0001">2Fe-2S</keyword>
<evidence type="ECO:0000256" key="10">
    <source>
        <dbReference type="ARBA" id="ARBA00023014"/>
    </source>
</evidence>
<feature type="binding site" evidence="12">
    <location>
        <begin position="200"/>
        <end position="202"/>
    </location>
    <ligand>
        <name>pyridoxal 5'-phosphate</name>
        <dbReference type="ChEBI" id="CHEBI:597326"/>
    </ligand>
</feature>
<dbReference type="SUPFAM" id="SSF53383">
    <property type="entry name" value="PLP-dependent transferases"/>
    <property type="match status" value="1"/>
</dbReference>
<evidence type="ECO:0000256" key="8">
    <source>
        <dbReference type="ARBA" id="ARBA00022898"/>
    </source>
</evidence>
<evidence type="ECO:0000256" key="13">
    <source>
        <dbReference type="RuleBase" id="RU004504"/>
    </source>
</evidence>
<dbReference type="GO" id="GO:0030170">
    <property type="term" value="F:pyridoxal phosphate binding"/>
    <property type="evidence" value="ECO:0007669"/>
    <property type="project" value="UniProtKB-UniRule"/>
</dbReference>
<evidence type="ECO:0000256" key="4">
    <source>
        <dbReference type="ARBA" id="ARBA00022490"/>
    </source>
</evidence>
<dbReference type="PIRSF" id="PIRSF005572">
    <property type="entry name" value="NifS"/>
    <property type="match status" value="1"/>
</dbReference>
<dbReference type="Gene3D" id="1.10.260.50">
    <property type="match status" value="1"/>
</dbReference>
<dbReference type="PROSITE" id="PS00595">
    <property type="entry name" value="AA_TRANSFER_CLASS_5"/>
    <property type="match status" value="1"/>
</dbReference>
<accession>A0A7C3WWK1</accession>
<keyword evidence="9 12" id="KW-0408">Iron</keyword>
<evidence type="ECO:0000313" key="15">
    <source>
        <dbReference type="EMBL" id="HGB31691.1"/>
    </source>
</evidence>
<feature type="binding site" description="via persulfide group" evidence="12">
    <location>
        <position position="326"/>
    </location>
    <ligand>
        <name>[2Fe-2S] cluster</name>
        <dbReference type="ChEBI" id="CHEBI:190135"/>
        <note>ligand shared with IscU</note>
    </ligand>
</feature>
<comment type="pathway">
    <text evidence="12">Cofactor biosynthesis; iron-sulfur cluster biosynthesis.</text>
</comment>
<dbReference type="HAMAP" id="MF_00331">
    <property type="entry name" value="Cys_desulf_IscS"/>
    <property type="match status" value="1"/>
</dbReference>
<feature type="binding site" evidence="12">
    <location>
        <position position="180"/>
    </location>
    <ligand>
        <name>pyridoxal 5'-phosphate</name>
        <dbReference type="ChEBI" id="CHEBI:597326"/>
    </ligand>
</feature>
<keyword evidence="10 12" id="KW-0411">Iron-sulfur</keyword>
<dbReference type="InterPro" id="IPR015424">
    <property type="entry name" value="PyrdxlP-dep_Trfase"/>
</dbReference>
<feature type="binding site" evidence="12">
    <location>
        <position position="152"/>
    </location>
    <ligand>
        <name>pyridoxal 5'-phosphate</name>
        <dbReference type="ChEBI" id="CHEBI:597326"/>
    </ligand>
</feature>
<dbReference type="Gene3D" id="3.40.640.10">
    <property type="entry name" value="Type I PLP-dependent aspartate aminotransferase-like (Major domain)"/>
    <property type="match status" value="1"/>
</dbReference>
<comment type="function">
    <text evidence="2">Catalyzes the removal of elemental sulfur atoms from cysteine to produce alanine. Seems to participate in the biosynthesis of the nitrogenase metalloclusters by providing the inorganic sulfur required for the Fe-S core formation.</text>
</comment>
<evidence type="ECO:0000259" key="14">
    <source>
        <dbReference type="Pfam" id="PF00266"/>
    </source>
</evidence>
<evidence type="ECO:0000256" key="1">
    <source>
        <dbReference type="ARBA" id="ARBA00001933"/>
    </source>
</evidence>
<dbReference type="InterPro" id="IPR000192">
    <property type="entry name" value="Aminotrans_V_dom"/>
</dbReference>
<evidence type="ECO:0000256" key="2">
    <source>
        <dbReference type="ARBA" id="ARBA00003120"/>
    </source>
</evidence>
<dbReference type="GO" id="GO:1990221">
    <property type="term" value="C:L-cysteine desulfurase complex"/>
    <property type="evidence" value="ECO:0007669"/>
    <property type="project" value="UniProtKB-ARBA"/>
</dbReference>
<dbReference type="PANTHER" id="PTHR11601">
    <property type="entry name" value="CYSTEINE DESULFURYLASE FAMILY MEMBER"/>
    <property type="match status" value="1"/>
</dbReference>
<dbReference type="InterPro" id="IPR017772">
    <property type="entry name" value="Cys_deSase_NifS_bac/arc"/>
</dbReference>
<dbReference type="UniPathway" id="UPA00266"/>
<comment type="caution">
    <text evidence="15">The sequence shown here is derived from an EMBL/GenBank/DDBJ whole genome shotgun (WGS) entry which is preliminary data.</text>
</comment>
<comment type="catalytic activity">
    <reaction evidence="11 12">
        <text>(sulfur carrier)-H + L-cysteine = (sulfur carrier)-SH + L-alanine</text>
        <dbReference type="Rhea" id="RHEA:43892"/>
        <dbReference type="Rhea" id="RHEA-COMP:14737"/>
        <dbReference type="Rhea" id="RHEA-COMP:14739"/>
        <dbReference type="ChEBI" id="CHEBI:29917"/>
        <dbReference type="ChEBI" id="CHEBI:35235"/>
        <dbReference type="ChEBI" id="CHEBI:57972"/>
        <dbReference type="ChEBI" id="CHEBI:64428"/>
        <dbReference type="EC" id="2.8.1.7"/>
    </reaction>
</comment>
<reference evidence="15" key="1">
    <citation type="journal article" date="2020" name="mSystems">
        <title>Genome- and Community-Level Interaction Insights into Carbon Utilization and Element Cycling Functions of Hydrothermarchaeota in Hydrothermal Sediment.</title>
        <authorList>
            <person name="Zhou Z."/>
            <person name="Liu Y."/>
            <person name="Xu W."/>
            <person name="Pan J."/>
            <person name="Luo Z.H."/>
            <person name="Li M."/>
        </authorList>
    </citation>
    <scope>NUCLEOTIDE SEQUENCE [LARGE SCALE GENOMIC DNA]</scope>
    <source>
        <strain evidence="15">SpSt-751</strain>
    </source>
</reference>
<dbReference type="GO" id="GO:0006520">
    <property type="term" value="P:amino acid metabolic process"/>
    <property type="evidence" value="ECO:0007669"/>
    <property type="project" value="InterPro"/>
</dbReference>
<dbReference type="Gene3D" id="3.90.1150.10">
    <property type="entry name" value="Aspartate Aminotransferase, domain 1"/>
    <property type="match status" value="1"/>
</dbReference>
<evidence type="ECO:0000256" key="9">
    <source>
        <dbReference type="ARBA" id="ARBA00023004"/>
    </source>
</evidence>
<protein>
    <recommendedName>
        <fullName evidence="12">Cysteine desulfurase IscS</fullName>
        <ecNumber evidence="12">2.8.1.7</ecNumber>
    </recommendedName>
</protein>
<dbReference type="InterPro" id="IPR010240">
    <property type="entry name" value="Cys_deSase_IscS"/>
</dbReference>
<comment type="function">
    <text evidence="12">Master enzyme that delivers sulfur to a number of partners involved in Fe-S cluster assembly, tRNA modification or cofactor biosynthesis. Catalyzes the removal of elemental sulfur atoms from cysteine to produce alanine. Functions as a sulfur delivery protein for Fe-S cluster synthesis onto IscU, an Fe-S scaffold assembly protein, as well as other S acceptor proteins.</text>
</comment>
<keyword evidence="7 12" id="KW-0479">Metal-binding</keyword>
<comment type="subunit">
    <text evidence="12">Homodimer. Forms a heterotetramer with IscU, interacts with other sulfur acceptors.</text>
</comment>
<dbReference type="NCBIfam" id="NF002806">
    <property type="entry name" value="PRK02948.1"/>
    <property type="match status" value="1"/>
</dbReference>